<dbReference type="InterPro" id="IPR021737">
    <property type="entry name" value="Phage_phiKZ_Orf197"/>
</dbReference>
<evidence type="ECO:0000256" key="1">
    <source>
        <dbReference type="SAM" id="Phobius"/>
    </source>
</evidence>
<dbReference type="Proteomes" id="UP000176377">
    <property type="component" value="Unassembled WGS sequence"/>
</dbReference>
<accession>A0A1F6DB99</accession>
<sequence length="133" mass="14958">MADLFVLAFLGHLVGDFLLQPKWMALEKSSRSWRGDFACTAHVAIYTAVVCTFMGSANLWVAALIAIPHWIIDRWSLASTWLWFIGGRTFAAAKASEDGNREFDVAFTCIVYTFTDSALHFLSLWAVIQYVMV</sequence>
<protein>
    <recommendedName>
        <fullName evidence="4">DUF3307 domain-containing protein</fullName>
    </recommendedName>
</protein>
<feature type="transmembrane region" description="Helical" evidence="1">
    <location>
        <begin position="43"/>
        <end position="67"/>
    </location>
</feature>
<evidence type="ECO:0008006" key="4">
    <source>
        <dbReference type="Google" id="ProtNLM"/>
    </source>
</evidence>
<dbReference type="EMBL" id="MFLA01000032">
    <property type="protein sequence ID" value="OGG58631.1"/>
    <property type="molecule type" value="Genomic_DNA"/>
</dbReference>
<reference evidence="2 3" key="1">
    <citation type="journal article" date="2016" name="Nat. Commun.">
        <title>Thousands of microbial genomes shed light on interconnected biogeochemical processes in an aquifer system.</title>
        <authorList>
            <person name="Anantharaman K."/>
            <person name="Brown C.T."/>
            <person name="Hug L.A."/>
            <person name="Sharon I."/>
            <person name="Castelle C.J."/>
            <person name="Probst A.J."/>
            <person name="Thomas B.C."/>
            <person name="Singh A."/>
            <person name="Wilkins M.J."/>
            <person name="Karaoz U."/>
            <person name="Brodie E.L."/>
            <person name="Williams K.H."/>
            <person name="Hubbard S.S."/>
            <person name="Banfield J.F."/>
        </authorList>
    </citation>
    <scope>NUCLEOTIDE SEQUENCE [LARGE SCALE GENOMIC DNA]</scope>
</reference>
<proteinExistence type="predicted"/>
<organism evidence="2 3">
    <name type="scientific">Candidatus Kaiserbacteria bacterium RIFCSPHIGHO2_01_FULL_56_24</name>
    <dbReference type="NCBI Taxonomy" id="1798487"/>
    <lineage>
        <taxon>Bacteria</taxon>
        <taxon>Candidatus Kaiseribacteriota</taxon>
    </lineage>
</organism>
<keyword evidence="1" id="KW-0472">Membrane</keyword>
<keyword evidence="1" id="KW-1133">Transmembrane helix</keyword>
<dbReference type="Pfam" id="PF11750">
    <property type="entry name" value="DUF3307"/>
    <property type="match status" value="1"/>
</dbReference>
<evidence type="ECO:0000313" key="3">
    <source>
        <dbReference type="Proteomes" id="UP000176377"/>
    </source>
</evidence>
<comment type="caution">
    <text evidence="2">The sequence shown here is derived from an EMBL/GenBank/DDBJ whole genome shotgun (WGS) entry which is preliminary data.</text>
</comment>
<evidence type="ECO:0000313" key="2">
    <source>
        <dbReference type="EMBL" id="OGG58631.1"/>
    </source>
</evidence>
<dbReference type="AlphaFoldDB" id="A0A1F6DB99"/>
<gene>
    <name evidence="2" type="ORF">A2765_02820</name>
</gene>
<keyword evidence="1" id="KW-0812">Transmembrane</keyword>
<name>A0A1F6DB99_9BACT</name>
<feature type="transmembrane region" description="Helical" evidence="1">
    <location>
        <begin position="105"/>
        <end position="128"/>
    </location>
</feature>